<dbReference type="AlphaFoldDB" id="M2AMI1"/>
<dbReference type="Pfam" id="PF03129">
    <property type="entry name" value="HGTP_anticodon"/>
    <property type="match status" value="1"/>
</dbReference>
<dbReference type="CDD" id="cd04334">
    <property type="entry name" value="ProRS-INS"/>
    <property type="match status" value="1"/>
</dbReference>
<dbReference type="PROSITE" id="PS50862">
    <property type="entry name" value="AA_TRNA_LIGASE_II"/>
    <property type="match status" value="1"/>
</dbReference>
<dbReference type="CDD" id="cd00779">
    <property type="entry name" value="ProRS_core_prok"/>
    <property type="match status" value="1"/>
</dbReference>
<keyword evidence="3 10" id="KW-0963">Cytoplasm</keyword>
<proteinExistence type="inferred from homology"/>
<evidence type="ECO:0000256" key="7">
    <source>
        <dbReference type="ARBA" id="ARBA00022917"/>
    </source>
</evidence>
<evidence type="ECO:0000313" key="12">
    <source>
        <dbReference type="EMBL" id="EMB24486.1"/>
    </source>
</evidence>
<keyword evidence="4 10" id="KW-0436">Ligase</keyword>
<dbReference type="InterPro" id="IPR050062">
    <property type="entry name" value="Pro-tRNA_synthetase"/>
</dbReference>
<dbReference type="GO" id="GO:0005524">
    <property type="term" value="F:ATP binding"/>
    <property type="evidence" value="ECO:0007669"/>
    <property type="project" value="UniProtKB-UniRule"/>
</dbReference>
<dbReference type="InterPro" id="IPR002314">
    <property type="entry name" value="aa-tRNA-synt_IIb"/>
</dbReference>
<dbReference type="PANTHER" id="PTHR42753:SF2">
    <property type="entry name" value="PROLINE--TRNA LIGASE"/>
    <property type="match status" value="1"/>
</dbReference>
<evidence type="ECO:0000256" key="10">
    <source>
        <dbReference type="HAMAP-Rule" id="MF_01569"/>
    </source>
</evidence>
<dbReference type="GO" id="GO:0004827">
    <property type="term" value="F:proline-tRNA ligase activity"/>
    <property type="evidence" value="ECO:0007669"/>
    <property type="project" value="UniProtKB-UniRule"/>
</dbReference>
<comment type="caution">
    <text evidence="12">The sequence shown here is derived from an EMBL/GenBank/DDBJ whole genome shotgun (WGS) entry which is preliminary data.</text>
</comment>
<evidence type="ECO:0000259" key="11">
    <source>
        <dbReference type="PROSITE" id="PS50862"/>
    </source>
</evidence>
<dbReference type="InterPro" id="IPR004500">
    <property type="entry name" value="Pro-tRNA-synth_IIa_bac-type"/>
</dbReference>
<dbReference type="InterPro" id="IPR045864">
    <property type="entry name" value="aa-tRNA-synth_II/BPL/LPL"/>
</dbReference>
<gene>
    <name evidence="10" type="primary">proS</name>
    <name evidence="12" type="ORF">HMPREF9733_01438</name>
</gene>
<dbReference type="InterPro" id="IPR023717">
    <property type="entry name" value="Pro-tRNA-Synthase_IIa_type1"/>
</dbReference>
<evidence type="ECO:0000313" key="13">
    <source>
        <dbReference type="Proteomes" id="UP000016183"/>
    </source>
</evidence>
<feature type="domain" description="Aminoacyl-transfer RNA synthetases class-II family profile" evidence="11">
    <location>
        <begin position="46"/>
        <end position="490"/>
    </location>
</feature>
<dbReference type="GO" id="GO:0006433">
    <property type="term" value="P:prolyl-tRNA aminoacylation"/>
    <property type="evidence" value="ECO:0007669"/>
    <property type="project" value="UniProtKB-UniRule"/>
</dbReference>
<sequence length="596" mass="66215">MKMTQMYMPTLREIPNEAVVESHKLLLRAGMIRNLANGLFAYLPLGLKAFRKVEKIIREEMDAIGCLEFKPPVIVPGEIWQESGRWDSMGPELLRIKNRLNQELVVSPTAEEAFTALLKNELSSYKNYPLLTYQINTKYRDEIRPRYGLMRTREFTMKDAYSFHTNDKSLDEAYLSFEKAYVKIFKRCGLTVIGVKADSGAMGGSGSQEFMVESSVGDDTLLLCPSCGYAANEEKAACAPDKEQGNGSIAQGSALSIEEIDTPNVKTIEDLTAFLKTESSSFIKTLIYRVENSEVLGNAEKGKKSAKNGDEGTLLIAVCIRGDLEVNEAKLKSSLKASEAILASDAEVEEATGTVVGFAGPVGLKNIPVIADESVMLMHDAVTGALKKDKHLLHVEPSRDFTPAHVFDLRTVRAGDKCAVCGTALYTKKGNELGHIFKLGYKYTKAMNMTYLDENGKQQHPSMGCYGIGLDRLTASIVEEHHDEDGIIWPMSIAPFQVAIVPIKYEGEMQKEADRLYEECKKRGIEVLLDDRKERTGVKFKDMDLIGIPIRLVVGEKNLPNIEFKLRKAGESSLIDKDKVIDLVEKTVKEELAKLN</sequence>
<dbReference type="CDD" id="cd00861">
    <property type="entry name" value="ProRS_anticodon_short"/>
    <property type="match status" value="1"/>
</dbReference>
<comment type="subunit">
    <text evidence="2 10">Homodimer.</text>
</comment>
<dbReference type="RefSeq" id="WP_010695399.1">
    <property type="nucleotide sequence ID" value="NZ_KB442453.1"/>
</dbReference>
<evidence type="ECO:0000256" key="4">
    <source>
        <dbReference type="ARBA" id="ARBA00022598"/>
    </source>
</evidence>
<accession>M2AMI1</accession>
<keyword evidence="6 10" id="KW-0067">ATP-binding</keyword>
<dbReference type="Pfam" id="PF04073">
    <property type="entry name" value="tRNA_edit"/>
    <property type="match status" value="1"/>
</dbReference>
<dbReference type="InterPro" id="IPR004154">
    <property type="entry name" value="Anticodon-bd"/>
</dbReference>
<dbReference type="Proteomes" id="UP000016183">
    <property type="component" value="Unassembled WGS sequence"/>
</dbReference>
<dbReference type="NCBIfam" id="NF006625">
    <property type="entry name" value="PRK09194.1"/>
    <property type="match status" value="1"/>
</dbReference>
<dbReference type="NCBIfam" id="TIGR00409">
    <property type="entry name" value="proS_fam_II"/>
    <property type="match status" value="1"/>
</dbReference>
<comment type="domain">
    <text evidence="10">Consists of three domains: the N-terminal catalytic domain, the editing domain and the C-terminal anticodon-binding domain.</text>
</comment>
<evidence type="ECO:0000256" key="9">
    <source>
        <dbReference type="ARBA" id="ARBA00047671"/>
    </source>
</evidence>
<dbReference type="Gene3D" id="3.40.50.800">
    <property type="entry name" value="Anticodon-binding domain"/>
    <property type="match status" value="1"/>
</dbReference>
<dbReference type="InterPro" id="IPR002316">
    <property type="entry name" value="Pro-tRNA-ligase_IIa"/>
</dbReference>
<keyword evidence="7 10" id="KW-0648">Protein biosynthesis</keyword>
<dbReference type="PRINTS" id="PR01046">
    <property type="entry name" value="TRNASYNTHPRO"/>
</dbReference>
<dbReference type="GO" id="GO:0002161">
    <property type="term" value="F:aminoacyl-tRNA deacylase activity"/>
    <property type="evidence" value="ECO:0007669"/>
    <property type="project" value="InterPro"/>
</dbReference>
<dbReference type="PANTHER" id="PTHR42753">
    <property type="entry name" value="MITOCHONDRIAL RIBOSOME PROTEIN L39/PROLYL-TRNA LIGASE FAMILY MEMBER"/>
    <property type="match status" value="1"/>
</dbReference>
<evidence type="ECO:0000256" key="6">
    <source>
        <dbReference type="ARBA" id="ARBA00022840"/>
    </source>
</evidence>
<protein>
    <recommendedName>
        <fullName evidence="10">Proline--tRNA ligase</fullName>
        <ecNumber evidence="10">6.1.1.15</ecNumber>
    </recommendedName>
    <alternativeName>
        <fullName evidence="10">Prolyl-tRNA synthetase</fullName>
        <shortName evidence="10">ProRS</shortName>
    </alternativeName>
</protein>
<dbReference type="SUPFAM" id="SSF55826">
    <property type="entry name" value="YbaK/ProRS associated domain"/>
    <property type="match status" value="1"/>
</dbReference>
<keyword evidence="8 10" id="KW-0030">Aminoacyl-tRNA synthetase</keyword>
<dbReference type="OrthoDB" id="9809052at2"/>
<dbReference type="HAMAP" id="MF_01569">
    <property type="entry name" value="Pro_tRNA_synth_type1"/>
    <property type="match status" value="1"/>
</dbReference>
<evidence type="ECO:0000256" key="5">
    <source>
        <dbReference type="ARBA" id="ARBA00022741"/>
    </source>
</evidence>
<evidence type="ECO:0000256" key="2">
    <source>
        <dbReference type="ARBA" id="ARBA00011738"/>
    </source>
</evidence>
<comment type="function">
    <text evidence="10">Catalyzes the attachment of proline to tRNA(Pro) in a two-step reaction: proline is first activated by ATP to form Pro-AMP and then transferred to the acceptor end of tRNA(Pro). As ProRS can inadvertently accommodate and process non-cognate amino acids such as alanine and cysteine, to avoid such errors it has two additional distinct editing activities against alanine. One activity is designated as 'pretransfer' editing and involves the tRNA(Pro)-independent hydrolysis of activated Ala-AMP. The other activity is designated 'posttransfer' editing and involves deacylation of mischarged Ala-tRNA(Pro). The misacylated Cys-tRNA(Pro) is not edited by ProRS.</text>
</comment>
<dbReference type="PATRIC" id="fig|999437.3.peg.1480"/>
<dbReference type="InterPro" id="IPR006195">
    <property type="entry name" value="aa-tRNA-synth_II"/>
</dbReference>
<comment type="catalytic activity">
    <reaction evidence="9 10">
        <text>tRNA(Pro) + L-proline + ATP = L-prolyl-tRNA(Pro) + AMP + diphosphate</text>
        <dbReference type="Rhea" id="RHEA:14305"/>
        <dbReference type="Rhea" id="RHEA-COMP:9700"/>
        <dbReference type="Rhea" id="RHEA-COMP:9702"/>
        <dbReference type="ChEBI" id="CHEBI:30616"/>
        <dbReference type="ChEBI" id="CHEBI:33019"/>
        <dbReference type="ChEBI" id="CHEBI:60039"/>
        <dbReference type="ChEBI" id="CHEBI:78442"/>
        <dbReference type="ChEBI" id="CHEBI:78532"/>
        <dbReference type="ChEBI" id="CHEBI:456215"/>
        <dbReference type="EC" id="6.1.1.15"/>
    </reaction>
</comment>
<evidence type="ECO:0000256" key="8">
    <source>
        <dbReference type="ARBA" id="ARBA00023146"/>
    </source>
</evidence>
<organism evidence="12 13">
    <name type="scientific">Treponema denticola SP33</name>
    <dbReference type="NCBI Taxonomy" id="999437"/>
    <lineage>
        <taxon>Bacteria</taxon>
        <taxon>Pseudomonadati</taxon>
        <taxon>Spirochaetota</taxon>
        <taxon>Spirochaetia</taxon>
        <taxon>Spirochaetales</taxon>
        <taxon>Treponemataceae</taxon>
        <taxon>Treponema</taxon>
    </lineage>
</organism>
<dbReference type="EC" id="6.1.1.15" evidence="10"/>
<dbReference type="InterPro" id="IPR036754">
    <property type="entry name" value="YbaK/aa-tRNA-synt-asso_dom_sf"/>
</dbReference>
<name>M2AMI1_TREDN</name>
<evidence type="ECO:0000256" key="1">
    <source>
        <dbReference type="ARBA" id="ARBA00004496"/>
    </source>
</evidence>
<dbReference type="HOGENOM" id="CLU_016739_0_0_12"/>
<dbReference type="InterPro" id="IPR007214">
    <property type="entry name" value="YbaK/aa-tRNA-synth-assoc-dom"/>
</dbReference>
<dbReference type="EMBL" id="AGDZ01000021">
    <property type="protein sequence ID" value="EMB24486.1"/>
    <property type="molecule type" value="Genomic_DNA"/>
</dbReference>
<keyword evidence="5 10" id="KW-0547">Nucleotide-binding</keyword>
<evidence type="ECO:0000256" key="3">
    <source>
        <dbReference type="ARBA" id="ARBA00022490"/>
    </source>
</evidence>
<dbReference type="InterPro" id="IPR044140">
    <property type="entry name" value="ProRS_anticodon_short"/>
</dbReference>
<dbReference type="GO" id="GO:0005829">
    <property type="term" value="C:cytosol"/>
    <property type="evidence" value="ECO:0007669"/>
    <property type="project" value="TreeGrafter"/>
</dbReference>
<dbReference type="InterPro" id="IPR033730">
    <property type="entry name" value="ProRS_core_prok"/>
</dbReference>
<reference evidence="12 13" key="1">
    <citation type="submission" date="2012-01" db="EMBL/GenBank/DDBJ databases">
        <title>The Genome Sequence of Treponema denticola SP33.</title>
        <authorList>
            <consortium name="The Broad Institute Genome Sequencing Platform"/>
            <person name="Earl A."/>
            <person name="Ward D."/>
            <person name="Feldgarden M."/>
            <person name="Gevers D."/>
            <person name="Blanton J.M."/>
            <person name="Fenno C.J."/>
            <person name="Baranova O.V."/>
            <person name="Mathney J."/>
            <person name="Dewhirst F.E."/>
            <person name="Izard J."/>
            <person name="Young S.K."/>
            <person name="Zeng Q."/>
            <person name="Gargeya S."/>
            <person name="Fitzgerald M."/>
            <person name="Haas B."/>
            <person name="Abouelleil A."/>
            <person name="Alvarado L."/>
            <person name="Arachchi H.M."/>
            <person name="Berlin A."/>
            <person name="Chapman S.B."/>
            <person name="Gearin G."/>
            <person name="Goldberg J."/>
            <person name="Griggs A."/>
            <person name="Gujja S."/>
            <person name="Hansen M."/>
            <person name="Heiman D."/>
            <person name="Howarth C."/>
            <person name="Larimer J."/>
            <person name="Lui A."/>
            <person name="MacDonald P.J.P."/>
            <person name="McCowen C."/>
            <person name="Montmayeur A."/>
            <person name="Murphy C."/>
            <person name="Neiman D."/>
            <person name="Pearson M."/>
            <person name="Priest M."/>
            <person name="Roberts A."/>
            <person name="Saif S."/>
            <person name="Shea T."/>
            <person name="Sisk P."/>
            <person name="Stolte C."/>
            <person name="Sykes S."/>
            <person name="Wortman J."/>
            <person name="Nusbaum C."/>
            <person name="Birren B."/>
        </authorList>
    </citation>
    <scope>NUCLEOTIDE SEQUENCE [LARGE SCALE GENOMIC DNA]</scope>
    <source>
        <strain evidence="12 13">SP33</strain>
    </source>
</reference>
<dbReference type="Pfam" id="PF00587">
    <property type="entry name" value="tRNA-synt_2b"/>
    <property type="match status" value="1"/>
</dbReference>
<comment type="similarity">
    <text evidence="10">Belongs to the class-II aminoacyl-tRNA synthetase family. ProS type 1 subfamily.</text>
</comment>
<dbReference type="InterPro" id="IPR036621">
    <property type="entry name" value="Anticodon-bd_dom_sf"/>
</dbReference>
<dbReference type="Gene3D" id="3.30.930.10">
    <property type="entry name" value="Bira Bifunctional Protein, Domain 2"/>
    <property type="match status" value="2"/>
</dbReference>
<dbReference type="SUPFAM" id="SSF52954">
    <property type="entry name" value="Class II aaRS ABD-related"/>
    <property type="match status" value="1"/>
</dbReference>
<comment type="subcellular location">
    <subcellularLocation>
        <location evidence="1 10">Cytoplasm</location>
    </subcellularLocation>
</comment>
<dbReference type="SUPFAM" id="SSF55681">
    <property type="entry name" value="Class II aaRS and biotin synthetases"/>
    <property type="match status" value="1"/>
</dbReference>